<dbReference type="PROSITE" id="PS51762">
    <property type="entry name" value="GH16_2"/>
    <property type="match status" value="1"/>
</dbReference>
<dbReference type="Pfam" id="PF26113">
    <property type="entry name" value="GH16_XgeA"/>
    <property type="match status" value="1"/>
</dbReference>
<dbReference type="SUPFAM" id="SSF49899">
    <property type="entry name" value="Concanavalin A-like lectins/glucanases"/>
    <property type="match status" value="1"/>
</dbReference>
<dbReference type="EMBL" id="CAJVQB010023262">
    <property type="protein sequence ID" value="CAG8801446.1"/>
    <property type="molecule type" value="Genomic_DNA"/>
</dbReference>
<keyword evidence="3" id="KW-1185">Reference proteome</keyword>
<accession>A0ABN7VWX1</accession>
<protein>
    <submittedName>
        <fullName evidence="2">34907_t:CDS:1</fullName>
    </submittedName>
</protein>
<dbReference type="Gene3D" id="2.60.120.200">
    <property type="match status" value="1"/>
</dbReference>
<name>A0ABN7VWX1_GIGMA</name>
<sequence>NSSYNENVYLNNSVLTLKATRNYRQIGGNKFDYLSGTIHAKELIEVNSSYPNYLICGDFIAPTIFGTWPAFWLTGTSWPPEVDILEFKGSTFNNFNIYINNTNPTNSDQIILLLLTTGTLIDLQMEGSSGSPGPFHDTFYYLRNVDIIRGNITNTELSR</sequence>
<dbReference type="InterPro" id="IPR013320">
    <property type="entry name" value="ConA-like_dom_sf"/>
</dbReference>
<gene>
    <name evidence="2" type="ORF">GMARGA_LOCUS23195</name>
</gene>
<proteinExistence type="predicted"/>
<dbReference type="Proteomes" id="UP000789901">
    <property type="component" value="Unassembled WGS sequence"/>
</dbReference>
<reference evidence="2 3" key="1">
    <citation type="submission" date="2021-06" db="EMBL/GenBank/DDBJ databases">
        <authorList>
            <person name="Kallberg Y."/>
            <person name="Tangrot J."/>
            <person name="Rosling A."/>
        </authorList>
    </citation>
    <scope>NUCLEOTIDE SEQUENCE [LARGE SCALE GENOMIC DNA]</scope>
    <source>
        <strain evidence="2 3">120-4 pot B 10/14</strain>
    </source>
</reference>
<comment type="caution">
    <text evidence="2">The sequence shown here is derived from an EMBL/GenBank/DDBJ whole genome shotgun (WGS) entry which is preliminary data.</text>
</comment>
<organism evidence="2 3">
    <name type="scientific">Gigaspora margarita</name>
    <dbReference type="NCBI Taxonomy" id="4874"/>
    <lineage>
        <taxon>Eukaryota</taxon>
        <taxon>Fungi</taxon>
        <taxon>Fungi incertae sedis</taxon>
        <taxon>Mucoromycota</taxon>
        <taxon>Glomeromycotina</taxon>
        <taxon>Glomeromycetes</taxon>
        <taxon>Diversisporales</taxon>
        <taxon>Gigasporaceae</taxon>
        <taxon>Gigaspora</taxon>
    </lineage>
</organism>
<feature type="domain" description="GH16" evidence="1">
    <location>
        <begin position="1"/>
        <end position="159"/>
    </location>
</feature>
<dbReference type="InterPro" id="IPR000757">
    <property type="entry name" value="Beta-glucanase-like"/>
</dbReference>
<feature type="non-terminal residue" evidence="2">
    <location>
        <position position="1"/>
    </location>
</feature>
<evidence type="ECO:0000313" key="3">
    <source>
        <dbReference type="Proteomes" id="UP000789901"/>
    </source>
</evidence>
<evidence type="ECO:0000259" key="1">
    <source>
        <dbReference type="PROSITE" id="PS51762"/>
    </source>
</evidence>
<evidence type="ECO:0000313" key="2">
    <source>
        <dbReference type="EMBL" id="CAG8801446.1"/>
    </source>
</evidence>